<keyword evidence="3" id="KW-1185">Reference proteome</keyword>
<accession>A0A9X2FUN4</accession>
<organism evidence="2 3">
    <name type="scientific">Idiomarina rhizosphaerae</name>
    <dbReference type="NCBI Taxonomy" id="2961572"/>
    <lineage>
        <taxon>Bacteria</taxon>
        <taxon>Pseudomonadati</taxon>
        <taxon>Pseudomonadota</taxon>
        <taxon>Gammaproteobacteria</taxon>
        <taxon>Alteromonadales</taxon>
        <taxon>Idiomarinaceae</taxon>
        <taxon>Idiomarina</taxon>
    </lineage>
</organism>
<proteinExistence type="predicted"/>
<dbReference type="Proteomes" id="UP001139474">
    <property type="component" value="Unassembled WGS sequence"/>
</dbReference>
<dbReference type="EMBL" id="JAMZDE010000001">
    <property type="protein sequence ID" value="MCP1338270.1"/>
    <property type="molecule type" value="Genomic_DNA"/>
</dbReference>
<comment type="caution">
    <text evidence="2">The sequence shown here is derived from an EMBL/GenBank/DDBJ whole genome shotgun (WGS) entry which is preliminary data.</text>
</comment>
<dbReference type="AlphaFoldDB" id="A0A9X2FUN4"/>
<gene>
    <name evidence="2" type="ORF">NJR55_01565</name>
</gene>
<protein>
    <submittedName>
        <fullName evidence="2">Uncharacterized protein</fullName>
    </submittedName>
</protein>
<evidence type="ECO:0000313" key="3">
    <source>
        <dbReference type="Proteomes" id="UP001139474"/>
    </source>
</evidence>
<reference evidence="2" key="1">
    <citation type="submission" date="2022-06" db="EMBL/GenBank/DDBJ databases">
        <title>Idiomarina rhizosphaerae M1R2S28.</title>
        <authorList>
            <person name="Sun J.-Q."/>
            <person name="Li L.-F."/>
        </authorList>
    </citation>
    <scope>NUCLEOTIDE SEQUENCE</scope>
    <source>
        <strain evidence="2">M1R2S28</strain>
    </source>
</reference>
<feature type="region of interest" description="Disordered" evidence="1">
    <location>
        <begin position="158"/>
        <end position="185"/>
    </location>
</feature>
<name>A0A9X2FUN4_9GAMM</name>
<sequence length="513" mass="59903">MAKSKKSTPDLSVATVVDPVRLTTVKPSSRELDFSYFYNGKVVYSYCHQFPWHFQRFPELNPETVQATSWGIRDENYAVIGHQLIKVKPKRCRRIGKYAHFYFLIDEQVFSPNEVDGELALELVPDADARSFKVHDELYAEDANAYYRLGGRRIGSKTEDFPGVSSPDDLTPPAPKPAQQAKPDTWFPQIPDGSALERFECIQQWFDRDFSLKWQRHRSAPRLYQLLNFGLQLCCEISEDTNITMADRGIRLYERFKDYAWLMPELVHNAACLYAIQNKADLVASCCEEALGYRYENSDALLAEPVIKACLSAQVLQSLQQRAKALQLHTPYISLELIEAYEKVAEEAKNDAVFSKMLERHILYTWLYYSADELHRLTAQENADQTYWKKLDEKIYWYMQNLMLLDFKFMVMQDVRQRIQSLIDVYYQHPYLNPVAIVSVAHDLFRMFHSETNWQETFFSEEGKRLPPSTRMLQSEALIKLFEKQLSKLPQAQQQRYKAQAETYFVYLLMSSS</sequence>
<evidence type="ECO:0000256" key="1">
    <source>
        <dbReference type="SAM" id="MobiDB-lite"/>
    </source>
</evidence>
<evidence type="ECO:0000313" key="2">
    <source>
        <dbReference type="EMBL" id="MCP1338270.1"/>
    </source>
</evidence>
<dbReference type="RefSeq" id="WP_253617244.1">
    <property type="nucleotide sequence ID" value="NZ_JAMZDE010000001.1"/>
</dbReference>